<accession>A0A1I5DC49</accession>
<keyword evidence="2" id="KW-1185">Reference proteome</keyword>
<evidence type="ECO:0000313" key="1">
    <source>
        <dbReference type="EMBL" id="SFN96361.1"/>
    </source>
</evidence>
<dbReference type="Proteomes" id="UP000183107">
    <property type="component" value="Unassembled WGS sequence"/>
</dbReference>
<sequence length="67" mass="7519">MADPRNAAQGSFLENLKLDELSSLAAIMNSGYNRSRDFQVDIRSSEVFMCRSLTQAVIEVQAYEEMA</sequence>
<protein>
    <submittedName>
        <fullName evidence="1">Uncharacterized protein</fullName>
    </submittedName>
</protein>
<proteinExistence type="predicted"/>
<dbReference type="AlphaFoldDB" id="A0A1I5DC49"/>
<evidence type="ECO:0000313" key="2">
    <source>
        <dbReference type="Proteomes" id="UP000183107"/>
    </source>
</evidence>
<dbReference type="EMBL" id="FOVJ01000005">
    <property type="protein sequence ID" value="SFN96361.1"/>
    <property type="molecule type" value="Genomic_DNA"/>
</dbReference>
<organism evidence="1 2">
    <name type="scientific">Nitrosospira briensis</name>
    <dbReference type="NCBI Taxonomy" id="35799"/>
    <lineage>
        <taxon>Bacteria</taxon>
        <taxon>Pseudomonadati</taxon>
        <taxon>Pseudomonadota</taxon>
        <taxon>Betaproteobacteria</taxon>
        <taxon>Nitrosomonadales</taxon>
        <taxon>Nitrosomonadaceae</taxon>
        <taxon>Nitrosospira</taxon>
    </lineage>
</organism>
<name>A0A1I5DC49_9PROT</name>
<dbReference type="RefSeq" id="WP_074797448.1">
    <property type="nucleotide sequence ID" value="NZ_FOVJ01000005.1"/>
</dbReference>
<reference evidence="2" key="1">
    <citation type="submission" date="2016-10" db="EMBL/GenBank/DDBJ databases">
        <authorList>
            <person name="Varghese N."/>
        </authorList>
    </citation>
    <scope>NUCLEOTIDE SEQUENCE [LARGE SCALE GENOMIC DNA]</scope>
    <source>
        <strain evidence="2">Nsp8</strain>
    </source>
</reference>
<gene>
    <name evidence="1" type="ORF">SAMN05216386_2262</name>
</gene>